<dbReference type="OrthoDB" id="8256382at2"/>
<dbReference type="PROSITE" id="PS50995">
    <property type="entry name" value="HTH_MARR_2"/>
    <property type="match status" value="1"/>
</dbReference>
<protein>
    <recommendedName>
        <fullName evidence="1">HTH marR-type domain-containing protein</fullName>
    </recommendedName>
</protein>
<dbReference type="InterPro" id="IPR039422">
    <property type="entry name" value="MarR/SlyA-like"/>
</dbReference>
<dbReference type="PRINTS" id="PR00598">
    <property type="entry name" value="HTHMARR"/>
</dbReference>
<dbReference type="Gene3D" id="1.10.10.10">
    <property type="entry name" value="Winged helix-like DNA-binding domain superfamily/Winged helix DNA-binding domain"/>
    <property type="match status" value="1"/>
</dbReference>
<proteinExistence type="predicted"/>
<reference evidence="3" key="1">
    <citation type="submission" date="2016-11" db="EMBL/GenBank/DDBJ databases">
        <title>Complete Genome Sequence of alachlor-degrading Sphingomonas sp. strain JJ-A5.</title>
        <authorList>
            <person name="Lee H."/>
            <person name="Ka J.-O."/>
        </authorList>
    </citation>
    <scope>NUCLEOTIDE SEQUENCE [LARGE SCALE GENOMIC DNA]</scope>
    <source>
        <strain evidence="3">JJ-A5</strain>
    </source>
</reference>
<dbReference type="GO" id="GO:0006950">
    <property type="term" value="P:response to stress"/>
    <property type="evidence" value="ECO:0007669"/>
    <property type="project" value="TreeGrafter"/>
</dbReference>
<feature type="domain" description="HTH marR-type" evidence="1">
    <location>
        <begin position="15"/>
        <end position="146"/>
    </location>
</feature>
<sequence>MGKKRHGAYSSGEFNSLVGSRIGRAYLCVRRAFRAGTAEIGLTPVEFTVLAHISGGDAQQSGISLALGISMQNLTTILDKLEQREIIKRTQSVKDRRVRAIRLTKAGEDLMERAAVLVDAVEDRITVAMTPGERAIFVELLDKVSGPEGAEAKTPDVALQSIISD</sequence>
<organism evidence="2 3">
    <name type="scientific">Tardibacter chloracetimidivorans</name>
    <dbReference type="NCBI Taxonomy" id="1921510"/>
    <lineage>
        <taxon>Bacteria</taxon>
        <taxon>Pseudomonadati</taxon>
        <taxon>Pseudomonadota</taxon>
        <taxon>Alphaproteobacteria</taxon>
        <taxon>Sphingomonadales</taxon>
        <taxon>Sphingomonadaceae</taxon>
        <taxon>Tardibacter</taxon>
    </lineage>
</organism>
<dbReference type="InterPro" id="IPR036388">
    <property type="entry name" value="WH-like_DNA-bd_sf"/>
</dbReference>
<evidence type="ECO:0000313" key="2">
    <source>
        <dbReference type="EMBL" id="API58633.1"/>
    </source>
</evidence>
<dbReference type="KEGG" id="sphj:BSL82_04330"/>
<dbReference type="InterPro" id="IPR000835">
    <property type="entry name" value="HTH_MarR-typ"/>
</dbReference>
<dbReference type="PANTHER" id="PTHR33164:SF57">
    <property type="entry name" value="MARR-FAMILY TRANSCRIPTIONAL REGULATOR"/>
    <property type="match status" value="1"/>
</dbReference>
<evidence type="ECO:0000313" key="3">
    <source>
        <dbReference type="Proteomes" id="UP000182063"/>
    </source>
</evidence>
<dbReference type="PANTHER" id="PTHR33164">
    <property type="entry name" value="TRANSCRIPTIONAL REGULATOR, MARR FAMILY"/>
    <property type="match status" value="1"/>
</dbReference>
<dbReference type="Pfam" id="PF12802">
    <property type="entry name" value="MarR_2"/>
    <property type="match status" value="1"/>
</dbReference>
<dbReference type="AlphaFoldDB" id="A0A1L3ZSL8"/>
<dbReference type="InterPro" id="IPR036390">
    <property type="entry name" value="WH_DNA-bd_sf"/>
</dbReference>
<dbReference type="Proteomes" id="UP000182063">
    <property type="component" value="Chromosome"/>
</dbReference>
<evidence type="ECO:0000259" key="1">
    <source>
        <dbReference type="PROSITE" id="PS50995"/>
    </source>
</evidence>
<keyword evidence="3" id="KW-1185">Reference proteome</keyword>
<dbReference type="SMART" id="SM00347">
    <property type="entry name" value="HTH_MARR"/>
    <property type="match status" value="1"/>
</dbReference>
<gene>
    <name evidence="2" type="ORF">BSL82_04330</name>
</gene>
<dbReference type="GO" id="GO:0003700">
    <property type="term" value="F:DNA-binding transcription factor activity"/>
    <property type="evidence" value="ECO:0007669"/>
    <property type="project" value="InterPro"/>
</dbReference>
<name>A0A1L3ZSL8_9SPHN</name>
<dbReference type="EMBL" id="CP018221">
    <property type="protein sequence ID" value="API58633.1"/>
    <property type="molecule type" value="Genomic_DNA"/>
</dbReference>
<accession>A0A1L3ZSL8</accession>
<dbReference type="RefSeq" id="WP_072596195.1">
    <property type="nucleotide sequence ID" value="NZ_CP018221.1"/>
</dbReference>
<dbReference type="SUPFAM" id="SSF46785">
    <property type="entry name" value="Winged helix' DNA-binding domain"/>
    <property type="match status" value="1"/>
</dbReference>